<dbReference type="GO" id="GO:0000271">
    <property type="term" value="P:polysaccharide biosynthetic process"/>
    <property type="evidence" value="ECO:0007669"/>
    <property type="project" value="InterPro"/>
</dbReference>
<dbReference type="InterPro" id="IPR008927">
    <property type="entry name" value="6-PGluconate_DH-like_C_sf"/>
</dbReference>
<dbReference type="GO" id="GO:0016616">
    <property type="term" value="F:oxidoreductase activity, acting on the CH-OH group of donors, NAD or NADP as acceptor"/>
    <property type="evidence" value="ECO:0007669"/>
    <property type="project" value="InterPro"/>
</dbReference>
<evidence type="ECO:0000256" key="1">
    <source>
        <dbReference type="ARBA" id="ARBA00006601"/>
    </source>
</evidence>
<dbReference type="PIRSF" id="PIRSF000124">
    <property type="entry name" value="UDPglc_GDPman_dh"/>
    <property type="match status" value="1"/>
</dbReference>
<dbReference type="GO" id="GO:0016628">
    <property type="term" value="F:oxidoreductase activity, acting on the CH-CH group of donors, NAD or NADP as acceptor"/>
    <property type="evidence" value="ECO:0007669"/>
    <property type="project" value="InterPro"/>
</dbReference>
<dbReference type="InterPro" id="IPR036291">
    <property type="entry name" value="NAD(P)-bd_dom_sf"/>
</dbReference>
<sequence length="438" mass="47824">MNKNTAEKALPVVCLVGLGYVGMPLALEFAKQLPVIGFDINQQKIANYQKGVDPTGEVGSARLKASKVHFTSDEREISKGDFVIVAVPTPVYQDHMPDLRPLRSASEIIGRNLKPGAIVVYESTVSPGITENVCAPILEKNSGLKCGSGFKVGYSPERINPGDPVHKVASIKKVVSGMDEDSLMKIKGLYDLIIKAGTYPVSSIKVAEAIKVTENSQRDVNIAFINEMAVIFEKLGISTKEVVDGMNTKWNALGFQPGLVGGHCIGVDPYYIIEEAEGLGYHPRVLTATRQVNNQVAAFIGGRVIKRLALLGKRLKGCKVAVLGITFKEDCPDIRNSKVVDIIHKLQDYGIVVEVADPWADPALVKRVYGLDLKPLAEIQDADCLLVAVAHQQYKDLSMAELDQHFKDIPEKDKLLIDVKSIYDPALVKQAGFSYWSL</sequence>
<accession>A0A6A8MEI7</accession>
<proteinExistence type="inferred from homology"/>
<evidence type="ECO:0000256" key="4">
    <source>
        <dbReference type="PIRNR" id="PIRNR000124"/>
    </source>
</evidence>
<reference evidence="6 7" key="1">
    <citation type="submission" date="2019-08" db="EMBL/GenBank/DDBJ databases">
        <title>In-depth cultivation of the pig gut microbiome towards novel bacterial diversity and tailored functional studies.</title>
        <authorList>
            <person name="Wylensek D."/>
            <person name="Hitch T.C.A."/>
            <person name="Clavel T."/>
        </authorList>
    </citation>
    <scope>NUCLEOTIDE SEQUENCE [LARGE SCALE GENOMIC DNA]</scope>
    <source>
        <strain evidence="6 7">Bifido-178-WT-2B</strain>
    </source>
</reference>
<feature type="domain" description="UDP-glucose/GDP-mannose dehydrogenase C-terminal" evidence="5">
    <location>
        <begin position="321"/>
        <end position="425"/>
    </location>
</feature>
<dbReference type="SUPFAM" id="SSF48179">
    <property type="entry name" value="6-phosphogluconate dehydrogenase C-terminal domain-like"/>
    <property type="match status" value="1"/>
</dbReference>
<name>A0A6A8MEI7_9LACO</name>
<dbReference type="AlphaFoldDB" id="A0A6A8MEI7"/>
<dbReference type="RefSeq" id="WP_154548759.1">
    <property type="nucleotide sequence ID" value="NZ_VUMX01000014.1"/>
</dbReference>
<evidence type="ECO:0000256" key="2">
    <source>
        <dbReference type="ARBA" id="ARBA00023002"/>
    </source>
</evidence>
<dbReference type="GO" id="GO:0051287">
    <property type="term" value="F:NAD binding"/>
    <property type="evidence" value="ECO:0007669"/>
    <property type="project" value="InterPro"/>
</dbReference>
<dbReference type="InterPro" id="IPR028359">
    <property type="entry name" value="UDP_ManNAc/GlcNAc_DH"/>
</dbReference>
<dbReference type="SUPFAM" id="SSF51735">
    <property type="entry name" value="NAD(P)-binding Rossmann-fold domains"/>
    <property type="match status" value="1"/>
</dbReference>
<dbReference type="Pfam" id="PF03721">
    <property type="entry name" value="UDPG_MGDP_dh_N"/>
    <property type="match status" value="1"/>
</dbReference>
<dbReference type="InterPro" id="IPR036220">
    <property type="entry name" value="UDP-Glc/GDP-Man_DH_C_sf"/>
</dbReference>
<keyword evidence="7" id="KW-1185">Reference proteome</keyword>
<dbReference type="PIRSF" id="PIRSF500136">
    <property type="entry name" value="UDP_ManNAc_DH"/>
    <property type="match status" value="1"/>
</dbReference>
<dbReference type="InterPro" id="IPR014027">
    <property type="entry name" value="UDP-Glc/GDP-Man_DH_C"/>
</dbReference>
<evidence type="ECO:0000313" key="6">
    <source>
        <dbReference type="EMBL" id="MST87199.1"/>
    </source>
</evidence>
<keyword evidence="3" id="KW-0520">NAD</keyword>
<comment type="similarity">
    <text evidence="1 4">Belongs to the UDP-glucose/GDP-mannose dehydrogenase family.</text>
</comment>
<dbReference type="Pfam" id="PF00984">
    <property type="entry name" value="UDPG_MGDP_dh"/>
    <property type="match status" value="1"/>
</dbReference>
<protein>
    <submittedName>
        <fullName evidence="6">Nucleotide sugar dehydrogenase</fullName>
    </submittedName>
</protein>
<dbReference type="InterPro" id="IPR017476">
    <property type="entry name" value="UDP-Glc/GDP-Man"/>
</dbReference>
<dbReference type="InterPro" id="IPR014026">
    <property type="entry name" value="UDP-Glc/GDP-Man_DH_dimer"/>
</dbReference>
<dbReference type="InterPro" id="IPR001732">
    <property type="entry name" value="UDP-Glc/GDP-Man_DH_N"/>
</dbReference>
<evidence type="ECO:0000259" key="5">
    <source>
        <dbReference type="SMART" id="SM00984"/>
    </source>
</evidence>
<dbReference type="SMART" id="SM00984">
    <property type="entry name" value="UDPG_MGDP_dh_C"/>
    <property type="match status" value="1"/>
</dbReference>
<dbReference type="PANTHER" id="PTHR43491">
    <property type="entry name" value="UDP-N-ACETYL-D-MANNOSAMINE DEHYDROGENASE"/>
    <property type="match status" value="1"/>
</dbReference>
<dbReference type="Pfam" id="PF03720">
    <property type="entry name" value="UDPG_MGDP_dh_C"/>
    <property type="match status" value="1"/>
</dbReference>
<dbReference type="OrthoDB" id="9803238at2"/>
<dbReference type="Proteomes" id="UP000438120">
    <property type="component" value="Unassembled WGS sequence"/>
</dbReference>
<organism evidence="6 7">
    <name type="scientific">Lactobacillus porci</name>
    <dbReference type="NCBI Taxonomy" id="2012477"/>
    <lineage>
        <taxon>Bacteria</taxon>
        <taxon>Bacillati</taxon>
        <taxon>Bacillota</taxon>
        <taxon>Bacilli</taxon>
        <taxon>Lactobacillales</taxon>
        <taxon>Lactobacillaceae</taxon>
        <taxon>Lactobacillus</taxon>
    </lineage>
</organism>
<comment type="caution">
    <text evidence="6">The sequence shown here is derived from an EMBL/GenBank/DDBJ whole genome shotgun (WGS) entry which is preliminary data.</text>
</comment>
<dbReference type="PANTHER" id="PTHR43491:SF2">
    <property type="entry name" value="UDP-N-ACETYL-D-MANNOSAMINE DEHYDROGENASE"/>
    <property type="match status" value="1"/>
</dbReference>
<dbReference type="EMBL" id="VUMX01000014">
    <property type="protein sequence ID" value="MST87199.1"/>
    <property type="molecule type" value="Genomic_DNA"/>
</dbReference>
<dbReference type="Gene3D" id="3.40.50.720">
    <property type="entry name" value="NAD(P)-binding Rossmann-like Domain"/>
    <property type="match status" value="2"/>
</dbReference>
<gene>
    <name evidence="6" type="ORF">FYJ62_06000</name>
</gene>
<dbReference type="SUPFAM" id="SSF52413">
    <property type="entry name" value="UDP-glucose/GDP-mannose dehydrogenase C-terminal domain"/>
    <property type="match status" value="1"/>
</dbReference>
<dbReference type="NCBIfam" id="TIGR03026">
    <property type="entry name" value="NDP-sugDHase"/>
    <property type="match status" value="1"/>
</dbReference>
<keyword evidence="2" id="KW-0560">Oxidoreductase</keyword>
<evidence type="ECO:0000313" key="7">
    <source>
        <dbReference type="Proteomes" id="UP000438120"/>
    </source>
</evidence>
<evidence type="ECO:0000256" key="3">
    <source>
        <dbReference type="ARBA" id="ARBA00023027"/>
    </source>
</evidence>